<feature type="transmembrane region" description="Helical" evidence="2">
    <location>
        <begin position="51"/>
        <end position="70"/>
    </location>
</feature>
<feature type="transmembrane region" description="Helical" evidence="2">
    <location>
        <begin position="21"/>
        <end position="39"/>
    </location>
</feature>
<dbReference type="AlphaFoldDB" id="A0A3N7K0I3"/>
<evidence type="ECO:0000256" key="2">
    <source>
        <dbReference type="SAM" id="Phobius"/>
    </source>
</evidence>
<keyword evidence="4" id="KW-1185">Reference proteome</keyword>
<dbReference type="OrthoDB" id="9150130at2"/>
<evidence type="ECO:0000256" key="1">
    <source>
        <dbReference type="SAM" id="MobiDB-lite"/>
    </source>
</evidence>
<reference evidence="3 4" key="2">
    <citation type="submission" date="2018-12" db="EMBL/GenBank/DDBJ databases">
        <title>Rhizobacter gummiphilus sp. nov., a rubber-degrading bacterium isolated from the soil of a botanical garden in Japan.</title>
        <authorList>
            <person name="Shunsuke S.S."/>
        </authorList>
    </citation>
    <scope>NUCLEOTIDE SEQUENCE [LARGE SCALE GENOMIC DNA]</scope>
    <source>
        <strain evidence="3 4">S-16</strain>
    </source>
</reference>
<keyword evidence="2" id="KW-0472">Membrane</keyword>
<comment type="caution">
    <text evidence="3">The sequence shown here is derived from an EMBL/GenBank/DDBJ whole genome shotgun (WGS) entry which is preliminary data.</text>
</comment>
<gene>
    <name evidence="3" type="ORF">DZC73_05805</name>
</gene>
<evidence type="ECO:0000313" key="3">
    <source>
        <dbReference type="EMBL" id="RQP26519.1"/>
    </source>
</evidence>
<dbReference type="EMBL" id="QUSW01000001">
    <property type="protein sequence ID" value="RQP26519.1"/>
    <property type="molecule type" value="Genomic_DNA"/>
</dbReference>
<keyword evidence="2" id="KW-1133">Transmembrane helix</keyword>
<keyword evidence="2" id="KW-0812">Transmembrane</keyword>
<sequence length="346" mass="38278">MNDMVPMDYKPKSFWERKEGVTGQVVGVALVGGAGYLLYKALPALITLLENTIYAGVLGVVAVCLGFVITDRRFWRLGAWAYMSAMRRLTQVFVEIDPIGIMKNYVEELKKKLVDMNARVSRLSGMIRACKEEIASNDQVKSGALGLVSEARRKGLTMVAAAQSRKAGRMAEANLTYQDLLAKMELLHRVLVKYQEVSSFLIEDMTQEVAVKERKRAMAKEAYSAMKSAMAIIHGDPSARQMYDMASEYVAADYAMRIGEIEDFVRMSDTFMQSIDLRNGVYEQQAVELLADWEKNADSIVLGDAKRLLIENNPASAASPPRGGTTQQGTASTDAPALDWFGKASK</sequence>
<dbReference type="Proteomes" id="UP000267464">
    <property type="component" value="Unassembled WGS sequence"/>
</dbReference>
<proteinExistence type="predicted"/>
<protein>
    <submittedName>
        <fullName evidence="3">Uncharacterized protein</fullName>
    </submittedName>
</protein>
<feature type="region of interest" description="Disordered" evidence="1">
    <location>
        <begin position="313"/>
        <end position="346"/>
    </location>
</feature>
<reference evidence="3 4" key="1">
    <citation type="submission" date="2018-08" db="EMBL/GenBank/DDBJ databases">
        <authorList>
            <person name="Khan S.A."/>
            <person name="Jeon C.O."/>
            <person name="Chun B.H."/>
            <person name="Jeong S.E."/>
        </authorList>
    </citation>
    <scope>NUCLEOTIDE SEQUENCE [LARGE SCALE GENOMIC DNA]</scope>
    <source>
        <strain evidence="3 4">S-16</strain>
    </source>
</reference>
<dbReference type="RefSeq" id="WP_124539205.1">
    <property type="nucleotide sequence ID" value="NZ_QUSW01000001.1"/>
</dbReference>
<organism evidence="3 4">
    <name type="scientific">Piscinibacter terrae</name>
    <dbReference type="NCBI Taxonomy" id="2496871"/>
    <lineage>
        <taxon>Bacteria</taxon>
        <taxon>Pseudomonadati</taxon>
        <taxon>Pseudomonadota</taxon>
        <taxon>Betaproteobacteria</taxon>
        <taxon>Burkholderiales</taxon>
        <taxon>Sphaerotilaceae</taxon>
        <taxon>Piscinibacter</taxon>
    </lineage>
</organism>
<feature type="compositionally biased region" description="Polar residues" evidence="1">
    <location>
        <begin position="324"/>
        <end position="333"/>
    </location>
</feature>
<name>A0A3N7K0I3_9BURK</name>
<accession>A0A3N7K0I3</accession>
<evidence type="ECO:0000313" key="4">
    <source>
        <dbReference type="Proteomes" id="UP000267464"/>
    </source>
</evidence>